<reference evidence="2" key="1">
    <citation type="submission" date="2023-07" db="EMBL/GenBank/DDBJ databases">
        <title>draft genome sequence of fig (Ficus carica).</title>
        <authorList>
            <person name="Takahashi T."/>
            <person name="Nishimura K."/>
        </authorList>
    </citation>
    <scope>NUCLEOTIDE SEQUENCE</scope>
</reference>
<dbReference type="AlphaFoldDB" id="A0AA88CSX7"/>
<sequence>MSENLCTKIFPTPVRCNLPANPTASPSRVIPAQIAPSPLANPASQPAIPAHDSGPSSRNLRPVFSAKQPAPDHSKPA</sequence>
<gene>
    <name evidence="2" type="ORF">TIFTF001_041172</name>
</gene>
<proteinExistence type="predicted"/>
<comment type="caution">
    <text evidence="2">The sequence shown here is derived from an EMBL/GenBank/DDBJ whole genome shotgun (WGS) entry which is preliminary data.</text>
</comment>
<name>A0AA88CSX7_FICCA</name>
<dbReference type="EMBL" id="BTGU01001732">
    <property type="protein sequence ID" value="GMN28437.1"/>
    <property type="molecule type" value="Genomic_DNA"/>
</dbReference>
<evidence type="ECO:0000313" key="3">
    <source>
        <dbReference type="Proteomes" id="UP001187192"/>
    </source>
</evidence>
<protein>
    <submittedName>
        <fullName evidence="2">Uncharacterized protein</fullName>
    </submittedName>
</protein>
<accession>A0AA88CSX7</accession>
<organism evidence="2 3">
    <name type="scientific">Ficus carica</name>
    <name type="common">Common fig</name>
    <dbReference type="NCBI Taxonomy" id="3494"/>
    <lineage>
        <taxon>Eukaryota</taxon>
        <taxon>Viridiplantae</taxon>
        <taxon>Streptophyta</taxon>
        <taxon>Embryophyta</taxon>
        <taxon>Tracheophyta</taxon>
        <taxon>Spermatophyta</taxon>
        <taxon>Magnoliopsida</taxon>
        <taxon>eudicotyledons</taxon>
        <taxon>Gunneridae</taxon>
        <taxon>Pentapetalae</taxon>
        <taxon>rosids</taxon>
        <taxon>fabids</taxon>
        <taxon>Rosales</taxon>
        <taxon>Moraceae</taxon>
        <taxon>Ficeae</taxon>
        <taxon>Ficus</taxon>
    </lineage>
</organism>
<feature type="region of interest" description="Disordered" evidence="1">
    <location>
        <begin position="36"/>
        <end position="77"/>
    </location>
</feature>
<evidence type="ECO:0000256" key="1">
    <source>
        <dbReference type="SAM" id="MobiDB-lite"/>
    </source>
</evidence>
<keyword evidence="3" id="KW-1185">Reference proteome</keyword>
<evidence type="ECO:0000313" key="2">
    <source>
        <dbReference type="EMBL" id="GMN28437.1"/>
    </source>
</evidence>
<dbReference type="Proteomes" id="UP001187192">
    <property type="component" value="Unassembled WGS sequence"/>
</dbReference>